<accession>C3ZUN0</accession>
<name>C3ZUN0_BRAFL</name>
<feature type="region of interest" description="Disordered" evidence="1">
    <location>
        <begin position="147"/>
        <end position="166"/>
    </location>
</feature>
<organism>
    <name type="scientific">Branchiostoma floridae</name>
    <name type="common">Florida lancelet</name>
    <name type="synonym">Amphioxus</name>
    <dbReference type="NCBI Taxonomy" id="7739"/>
    <lineage>
        <taxon>Eukaryota</taxon>
        <taxon>Metazoa</taxon>
        <taxon>Chordata</taxon>
        <taxon>Cephalochordata</taxon>
        <taxon>Leptocardii</taxon>
        <taxon>Amphioxiformes</taxon>
        <taxon>Branchiostomatidae</taxon>
        <taxon>Branchiostoma</taxon>
    </lineage>
</organism>
<dbReference type="EMBL" id="GG666684">
    <property type="protein sequence ID" value="EEN43742.1"/>
    <property type="molecule type" value="Genomic_DNA"/>
</dbReference>
<gene>
    <name evidence="2" type="ORF">BRAFLDRAFT_94634</name>
</gene>
<protein>
    <submittedName>
        <fullName evidence="2">Uncharacterized protein</fullName>
    </submittedName>
</protein>
<reference evidence="2" key="1">
    <citation type="journal article" date="2008" name="Nature">
        <title>The amphioxus genome and the evolution of the chordate karyotype.</title>
        <authorList>
            <consortium name="US DOE Joint Genome Institute (JGI-PGF)"/>
            <person name="Putnam N.H."/>
            <person name="Butts T."/>
            <person name="Ferrier D.E.K."/>
            <person name="Furlong R.F."/>
            <person name="Hellsten U."/>
            <person name="Kawashima T."/>
            <person name="Robinson-Rechavi M."/>
            <person name="Shoguchi E."/>
            <person name="Terry A."/>
            <person name="Yu J.-K."/>
            <person name="Benito-Gutierrez E.L."/>
            <person name="Dubchak I."/>
            <person name="Garcia-Fernandez J."/>
            <person name="Gibson-Brown J.J."/>
            <person name="Grigoriev I.V."/>
            <person name="Horton A.C."/>
            <person name="de Jong P.J."/>
            <person name="Jurka J."/>
            <person name="Kapitonov V.V."/>
            <person name="Kohara Y."/>
            <person name="Kuroki Y."/>
            <person name="Lindquist E."/>
            <person name="Lucas S."/>
            <person name="Osoegawa K."/>
            <person name="Pennacchio L.A."/>
            <person name="Salamov A.A."/>
            <person name="Satou Y."/>
            <person name="Sauka-Spengler T."/>
            <person name="Schmutz J."/>
            <person name="Shin-I T."/>
            <person name="Toyoda A."/>
            <person name="Bronner-Fraser M."/>
            <person name="Fujiyama A."/>
            <person name="Holland L.Z."/>
            <person name="Holland P.W.H."/>
            <person name="Satoh N."/>
            <person name="Rokhsar D.S."/>
        </authorList>
    </citation>
    <scope>NUCLEOTIDE SEQUENCE [LARGE SCALE GENOMIC DNA]</scope>
    <source>
        <strain evidence="2">S238N-H82</strain>
        <tissue evidence="2">Testes</tissue>
    </source>
</reference>
<sequence length="166" mass="19419">MTRLDWSKKQKRYAVKNVYEQKDYSFRQKLMADVLERAQNGEKTPIPRRPDLPKNIAPEPRPDKAQALAAHRSRFPDSYTLELVGTDAHPSTAIIKVFHDNRRRVDDHNKIREEKHTVTSEEKILHLKEVVMKNVSEITDVELDSEDEDQEYVTLKEPDARTVPEM</sequence>
<evidence type="ECO:0000256" key="1">
    <source>
        <dbReference type="SAM" id="MobiDB-lite"/>
    </source>
</evidence>
<feature type="region of interest" description="Disordered" evidence="1">
    <location>
        <begin position="37"/>
        <end position="69"/>
    </location>
</feature>
<dbReference type="AlphaFoldDB" id="C3ZUN0"/>
<proteinExistence type="predicted"/>
<evidence type="ECO:0000313" key="2">
    <source>
        <dbReference type="EMBL" id="EEN43742.1"/>
    </source>
</evidence>
<dbReference type="InParanoid" id="C3ZUN0"/>
<feature type="compositionally biased region" description="Basic and acidic residues" evidence="1">
    <location>
        <begin position="154"/>
        <end position="166"/>
    </location>
</feature>